<keyword evidence="1 2" id="KW-0238">DNA-binding</keyword>
<dbReference type="InterPro" id="IPR036271">
    <property type="entry name" value="Tet_transcr_reg_TetR-rel_C_sf"/>
</dbReference>
<comment type="caution">
    <text evidence="4">The sequence shown here is derived from an EMBL/GenBank/DDBJ whole genome shotgun (WGS) entry which is preliminary data.</text>
</comment>
<dbReference type="Pfam" id="PF00440">
    <property type="entry name" value="TetR_N"/>
    <property type="match status" value="1"/>
</dbReference>
<feature type="domain" description="HTH tetR-type" evidence="3">
    <location>
        <begin position="16"/>
        <end position="76"/>
    </location>
</feature>
<dbReference type="Pfam" id="PF17938">
    <property type="entry name" value="TetR_C_29"/>
    <property type="match status" value="1"/>
</dbReference>
<dbReference type="SUPFAM" id="SSF48498">
    <property type="entry name" value="Tetracyclin repressor-like, C-terminal domain"/>
    <property type="match status" value="1"/>
</dbReference>
<reference evidence="4 5" key="1">
    <citation type="journal article" date="2014" name="Int. J. Syst. Evol. Microbiol.">
        <title>Complete genome sequence of Corynebacterium casei LMG S-19264T (=DSM 44701T), isolated from a smear-ripened cheese.</title>
        <authorList>
            <consortium name="US DOE Joint Genome Institute (JGI-PGF)"/>
            <person name="Walter F."/>
            <person name="Albersmeier A."/>
            <person name="Kalinowski J."/>
            <person name="Ruckert C."/>
        </authorList>
    </citation>
    <scope>NUCLEOTIDE SEQUENCE [LARGE SCALE GENOMIC DNA]</scope>
    <source>
        <strain evidence="4 5">CGMCC 1.7286</strain>
    </source>
</reference>
<gene>
    <name evidence="4" type="ORF">GCM10011348_28970</name>
</gene>
<feature type="DNA-binding region" description="H-T-H motif" evidence="2">
    <location>
        <begin position="39"/>
        <end position="58"/>
    </location>
</feature>
<dbReference type="InterPro" id="IPR009057">
    <property type="entry name" value="Homeodomain-like_sf"/>
</dbReference>
<name>A0A917ZL89_9GAMM</name>
<evidence type="ECO:0000313" key="4">
    <source>
        <dbReference type="EMBL" id="GGO83923.1"/>
    </source>
</evidence>
<protein>
    <submittedName>
        <fullName evidence="4">TetR family transcriptional regulator</fullName>
    </submittedName>
</protein>
<dbReference type="Proteomes" id="UP000599578">
    <property type="component" value="Unassembled WGS sequence"/>
</dbReference>
<accession>A0A917ZL89</accession>
<keyword evidence="5" id="KW-1185">Reference proteome</keyword>
<dbReference type="InterPro" id="IPR041474">
    <property type="entry name" value="NicS_C"/>
</dbReference>
<dbReference type="AlphaFoldDB" id="A0A917ZL89"/>
<dbReference type="PANTHER" id="PTHR30328:SF54">
    <property type="entry name" value="HTH-TYPE TRANSCRIPTIONAL REPRESSOR SCO4008"/>
    <property type="match status" value="1"/>
</dbReference>
<dbReference type="RefSeq" id="WP_229721934.1">
    <property type="nucleotide sequence ID" value="NZ_BMLT01000007.1"/>
</dbReference>
<organism evidence="4 5">
    <name type="scientific">Marinobacterium nitratireducens</name>
    <dbReference type="NCBI Taxonomy" id="518897"/>
    <lineage>
        <taxon>Bacteria</taxon>
        <taxon>Pseudomonadati</taxon>
        <taxon>Pseudomonadota</taxon>
        <taxon>Gammaproteobacteria</taxon>
        <taxon>Oceanospirillales</taxon>
        <taxon>Oceanospirillaceae</taxon>
        <taxon>Marinobacterium</taxon>
    </lineage>
</organism>
<dbReference type="EMBL" id="BMLT01000007">
    <property type="protein sequence ID" value="GGO83923.1"/>
    <property type="molecule type" value="Genomic_DNA"/>
</dbReference>
<dbReference type="SUPFAM" id="SSF46689">
    <property type="entry name" value="Homeodomain-like"/>
    <property type="match status" value="1"/>
</dbReference>
<dbReference type="GO" id="GO:0003677">
    <property type="term" value="F:DNA binding"/>
    <property type="evidence" value="ECO:0007669"/>
    <property type="project" value="UniProtKB-UniRule"/>
</dbReference>
<dbReference type="InterPro" id="IPR050109">
    <property type="entry name" value="HTH-type_TetR-like_transc_reg"/>
</dbReference>
<evidence type="ECO:0000259" key="3">
    <source>
        <dbReference type="PROSITE" id="PS50977"/>
    </source>
</evidence>
<dbReference type="InterPro" id="IPR001647">
    <property type="entry name" value="HTH_TetR"/>
</dbReference>
<evidence type="ECO:0000256" key="1">
    <source>
        <dbReference type="ARBA" id="ARBA00023125"/>
    </source>
</evidence>
<proteinExistence type="predicted"/>
<dbReference type="PROSITE" id="PS50977">
    <property type="entry name" value="HTH_TETR_2"/>
    <property type="match status" value="1"/>
</dbReference>
<sequence length="214" mass="24892">MDKIATQSPRQKRDPEETRKRILKAAKKEFAQLGLAGARVDTIADRAKANKRMIYHYFGNKEDLFQAVIEEAYLDIRAAERKLKLELLEPVEAIKALVRFSWDYYLKNPEFLALVNSENLHRARHLKKAQTIIEVHGRFIGMVEEILQRGVGQGVFRPDVDPVQLVITIAGISYYYQTNRYTGSIIFQRDLMSDEAREERLNFNIDTILRLLRP</sequence>
<dbReference type="PANTHER" id="PTHR30328">
    <property type="entry name" value="TRANSCRIPTIONAL REPRESSOR"/>
    <property type="match status" value="1"/>
</dbReference>
<dbReference type="PRINTS" id="PR00455">
    <property type="entry name" value="HTHTETR"/>
</dbReference>
<dbReference type="Gene3D" id="1.10.357.10">
    <property type="entry name" value="Tetracycline Repressor, domain 2"/>
    <property type="match status" value="1"/>
</dbReference>
<evidence type="ECO:0000313" key="5">
    <source>
        <dbReference type="Proteomes" id="UP000599578"/>
    </source>
</evidence>
<evidence type="ECO:0000256" key="2">
    <source>
        <dbReference type="PROSITE-ProRule" id="PRU00335"/>
    </source>
</evidence>